<keyword evidence="5" id="KW-1185">Reference proteome</keyword>
<feature type="compositionally biased region" description="Pro residues" evidence="1">
    <location>
        <begin position="99"/>
        <end position="117"/>
    </location>
</feature>
<dbReference type="SUPFAM" id="SSF63491">
    <property type="entry name" value="BAG domain"/>
    <property type="match status" value="1"/>
</dbReference>
<comment type="caution">
    <text evidence="4">The sequence shown here is derived from an EMBL/GenBank/DDBJ whole genome shotgun (WGS) entry which is preliminary data.</text>
</comment>
<reference evidence="4 5" key="2">
    <citation type="journal article" date="2014" name="J. Gen. Appl. Microbiol.">
        <title>The early diverging ascomycetous budding yeast Saitoella complicata has three histone deacetylases belonging to the Clr6, Hos2, and Rpd3 lineages.</title>
        <authorList>
            <person name="Nishida H."/>
            <person name="Matsumoto T."/>
            <person name="Kondo S."/>
            <person name="Hamamoto M."/>
            <person name="Yoshikawa H."/>
        </authorList>
    </citation>
    <scope>NUCLEOTIDE SEQUENCE [LARGE SCALE GENOMIC DNA]</scope>
    <source>
        <strain evidence="4 5">NRRL Y-17804</strain>
    </source>
</reference>
<organism evidence="4 5">
    <name type="scientific">Saitoella complicata (strain BCRC 22490 / CBS 7301 / JCM 7358 / NBRC 10748 / NRRL Y-17804)</name>
    <dbReference type="NCBI Taxonomy" id="698492"/>
    <lineage>
        <taxon>Eukaryota</taxon>
        <taxon>Fungi</taxon>
        <taxon>Dikarya</taxon>
        <taxon>Ascomycota</taxon>
        <taxon>Taphrinomycotina</taxon>
        <taxon>Taphrinomycotina incertae sedis</taxon>
        <taxon>Saitoella</taxon>
    </lineage>
</organism>
<dbReference type="GO" id="GO:0051087">
    <property type="term" value="F:protein-folding chaperone binding"/>
    <property type="evidence" value="ECO:0007669"/>
    <property type="project" value="InterPro"/>
</dbReference>
<dbReference type="Gene3D" id="3.10.20.90">
    <property type="entry name" value="Phosphatidylinositol 3-kinase Catalytic Subunit, Chain A, domain 1"/>
    <property type="match status" value="1"/>
</dbReference>
<dbReference type="SUPFAM" id="SSF54236">
    <property type="entry name" value="Ubiquitin-like"/>
    <property type="match status" value="1"/>
</dbReference>
<dbReference type="InterPro" id="IPR003103">
    <property type="entry name" value="BAG_domain"/>
</dbReference>
<feature type="region of interest" description="Disordered" evidence="1">
    <location>
        <begin position="203"/>
        <end position="223"/>
    </location>
</feature>
<sequence>MKAFFNSMRGHPTGGHDYVTVAHGKDRYHFEFPDDSIDQGEVTVAQVKRKCAEASGCDLDRINLLFGGTSLKKPDATLAQANIRSGSKILMMASKATPQAPPKAPTPTPKAVPPTPKTPSEQIDHYLNETNTLYLPAINAFCSNPPSDEKKRKDTHLRLSETILGRLLMFDGIDVSEDGTGALRQKRKDAVKYTQGLLDRLDRAVKGKKESEGGEVDGTETQA</sequence>
<dbReference type="Proteomes" id="UP000033140">
    <property type="component" value="Unassembled WGS sequence"/>
</dbReference>
<dbReference type="Gene3D" id="1.20.58.120">
    <property type="entry name" value="BAG domain"/>
    <property type="match status" value="1"/>
</dbReference>
<protein>
    <recommendedName>
        <fullName evidence="6">BAG domain-containing protein</fullName>
    </recommendedName>
</protein>
<proteinExistence type="predicted"/>
<dbReference type="AlphaFoldDB" id="A0A0E9NG17"/>
<evidence type="ECO:0000256" key="1">
    <source>
        <dbReference type="SAM" id="MobiDB-lite"/>
    </source>
</evidence>
<gene>
    <name evidence="4" type="ORF">G7K_2523-t1</name>
</gene>
<dbReference type="EMBL" id="BACD03000014">
    <property type="protein sequence ID" value="GAO48350.1"/>
    <property type="molecule type" value="Genomic_DNA"/>
</dbReference>
<dbReference type="SMART" id="SM00264">
    <property type="entry name" value="BAG"/>
    <property type="match status" value="1"/>
</dbReference>
<name>A0A0E9NG17_SAICN</name>
<feature type="compositionally biased region" description="Acidic residues" evidence="1">
    <location>
        <begin position="213"/>
        <end position="223"/>
    </location>
</feature>
<evidence type="ECO:0000313" key="5">
    <source>
        <dbReference type="Proteomes" id="UP000033140"/>
    </source>
</evidence>
<feature type="domain" description="Ubiquitin-like" evidence="2">
    <location>
        <begin position="43"/>
        <end position="98"/>
    </location>
</feature>
<dbReference type="Pfam" id="PF00240">
    <property type="entry name" value="ubiquitin"/>
    <property type="match status" value="1"/>
</dbReference>
<accession>A0A0E9NG17</accession>
<dbReference type="InterPro" id="IPR000626">
    <property type="entry name" value="Ubiquitin-like_dom"/>
</dbReference>
<dbReference type="OMA" id="HYGNQRI"/>
<reference evidence="4 5" key="3">
    <citation type="journal article" date="2015" name="Genome Announc.">
        <title>Draft Genome Sequence of the Archiascomycetous Yeast Saitoella complicata.</title>
        <authorList>
            <person name="Yamauchi K."/>
            <person name="Kondo S."/>
            <person name="Hamamoto M."/>
            <person name="Takahashi Y."/>
            <person name="Ogura Y."/>
            <person name="Hayashi T."/>
            <person name="Nishida H."/>
        </authorList>
    </citation>
    <scope>NUCLEOTIDE SEQUENCE [LARGE SCALE GENOMIC DNA]</scope>
    <source>
        <strain evidence="4 5">NRRL Y-17804</strain>
    </source>
</reference>
<dbReference type="PROSITE" id="PS50053">
    <property type="entry name" value="UBIQUITIN_2"/>
    <property type="match status" value="1"/>
</dbReference>
<feature type="region of interest" description="Disordered" evidence="1">
    <location>
        <begin position="95"/>
        <end position="119"/>
    </location>
</feature>
<dbReference type="InterPro" id="IPR029071">
    <property type="entry name" value="Ubiquitin-like_domsf"/>
</dbReference>
<dbReference type="Pfam" id="PF02179">
    <property type="entry name" value="BAG"/>
    <property type="match status" value="1"/>
</dbReference>
<feature type="domain" description="BAG" evidence="3">
    <location>
        <begin position="121"/>
        <end position="205"/>
    </location>
</feature>
<dbReference type="PROSITE" id="PS51035">
    <property type="entry name" value="BAG"/>
    <property type="match status" value="1"/>
</dbReference>
<evidence type="ECO:0000259" key="2">
    <source>
        <dbReference type="PROSITE" id="PS50053"/>
    </source>
</evidence>
<reference evidence="4 5" key="1">
    <citation type="journal article" date="2011" name="J. Gen. Appl. Microbiol.">
        <title>Draft genome sequencing of the enigmatic yeast Saitoella complicata.</title>
        <authorList>
            <person name="Nishida H."/>
            <person name="Hamamoto M."/>
            <person name="Sugiyama J."/>
        </authorList>
    </citation>
    <scope>NUCLEOTIDE SEQUENCE [LARGE SCALE GENOMIC DNA]</scope>
    <source>
        <strain evidence="4 5">NRRL Y-17804</strain>
    </source>
</reference>
<feature type="compositionally biased region" description="Basic and acidic residues" evidence="1">
    <location>
        <begin position="203"/>
        <end position="212"/>
    </location>
</feature>
<evidence type="ECO:0008006" key="6">
    <source>
        <dbReference type="Google" id="ProtNLM"/>
    </source>
</evidence>
<dbReference type="STRING" id="698492.A0A0E9NG17"/>
<evidence type="ECO:0000313" key="4">
    <source>
        <dbReference type="EMBL" id="GAO48350.1"/>
    </source>
</evidence>
<evidence type="ECO:0000259" key="3">
    <source>
        <dbReference type="PROSITE" id="PS51035"/>
    </source>
</evidence>
<dbReference type="InterPro" id="IPR036533">
    <property type="entry name" value="BAG_dom_sf"/>
</dbReference>